<dbReference type="GO" id="GO:0060236">
    <property type="term" value="P:regulation of mitotic spindle organization"/>
    <property type="evidence" value="ECO:0007669"/>
    <property type="project" value="InterPro"/>
</dbReference>
<dbReference type="GO" id="GO:0008017">
    <property type="term" value="F:microtubule binding"/>
    <property type="evidence" value="ECO:0007669"/>
    <property type="project" value="TreeGrafter"/>
</dbReference>
<evidence type="ECO:0000256" key="1">
    <source>
        <dbReference type="SAM" id="MobiDB-lite"/>
    </source>
</evidence>
<evidence type="ECO:0000259" key="2">
    <source>
        <dbReference type="Pfam" id="PF12214"/>
    </source>
</evidence>
<dbReference type="GO" id="GO:0090307">
    <property type="term" value="P:mitotic spindle assembly"/>
    <property type="evidence" value="ECO:0007669"/>
    <property type="project" value="TreeGrafter"/>
</dbReference>
<gene>
    <name evidence="3" type="ORF">TAV2_LOCUS20217</name>
</gene>
<feature type="region of interest" description="Disordered" evidence="1">
    <location>
        <begin position="304"/>
        <end position="327"/>
    </location>
</feature>
<protein>
    <recommendedName>
        <fullName evidence="2">TPX2 central domain-containing protein</fullName>
    </recommendedName>
</protein>
<organism evidence="3 4">
    <name type="scientific">Thlaspi arvense</name>
    <name type="common">Field penny-cress</name>
    <dbReference type="NCBI Taxonomy" id="13288"/>
    <lineage>
        <taxon>Eukaryota</taxon>
        <taxon>Viridiplantae</taxon>
        <taxon>Streptophyta</taxon>
        <taxon>Embryophyta</taxon>
        <taxon>Tracheophyta</taxon>
        <taxon>Spermatophyta</taxon>
        <taxon>Magnoliopsida</taxon>
        <taxon>eudicotyledons</taxon>
        <taxon>Gunneridae</taxon>
        <taxon>Pentapetalae</taxon>
        <taxon>rosids</taxon>
        <taxon>malvids</taxon>
        <taxon>Brassicales</taxon>
        <taxon>Brassicaceae</taxon>
        <taxon>Thlaspideae</taxon>
        <taxon>Thlaspi</taxon>
    </lineage>
</organism>
<dbReference type="Pfam" id="PF12214">
    <property type="entry name" value="TPX2_importin"/>
    <property type="match status" value="1"/>
</dbReference>
<dbReference type="GO" id="GO:0005880">
    <property type="term" value="C:nuclear microtubule"/>
    <property type="evidence" value="ECO:0007669"/>
    <property type="project" value="TreeGrafter"/>
</dbReference>
<feature type="domain" description="TPX2 central" evidence="2">
    <location>
        <begin position="193"/>
        <end position="273"/>
    </location>
</feature>
<dbReference type="GO" id="GO:0030295">
    <property type="term" value="F:protein kinase activator activity"/>
    <property type="evidence" value="ECO:0007669"/>
    <property type="project" value="TreeGrafter"/>
</dbReference>
<sequence>MDPESMDIFAEEDTSVEEFDIDFEFDAPRFYDFSKPELDSETEETELWFELAGNYPPSPFSLDLSCRFEDKHLKITKPISEKYNGFAYYDQSAKDIPKATQKSKAKPFLRKNSTLTKPTASLLARQNKPLDIYSVQLLTRCQRSLGKFDDKLLFSMPHIQDTKRQKLESGFLRKVSRLDQTPFVHKIPRKGSKVTVPKEPNLKTAQRAAGHRFKANSAPEQIAKFSSTMNKKIQESSSTPLPRRITHRSQDFQAFHLRTSPRARERSFSVSLKTRYTKPSVDLSSLQLHTVMLLILQARTAPTDDPTLSLTSKSVSSTKGRKVKESRSSRTSCQVYEPKICPLYSKTSSECGEAIDIKYENVFPRISRSYCRDFSRHISCLYNLDRTMKKNSETFNGKNILHVNRTFNRKYPIASKDTHLSESTCILE</sequence>
<dbReference type="InterPro" id="IPR027330">
    <property type="entry name" value="TPX2_central_dom"/>
</dbReference>
<evidence type="ECO:0000313" key="3">
    <source>
        <dbReference type="EMBL" id="CAH2073745.1"/>
    </source>
</evidence>
<proteinExistence type="predicted"/>
<reference evidence="3 4" key="1">
    <citation type="submission" date="2022-03" db="EMBL/GenBank/DDBJ databases">
        <authorList>
            <person name="Nunn A."/>
            <person name="Chopra R."/>
            <person name="Nunn A."/>
            <person name="Contreras Garrido A."/>
        </authorList>
    </citation>
    <scope>NUCLEOTIDE SEQUENCE [LARGE SCALE GENOMIC DNA]</scope>
</reference>
<accession>A0AAU9SVJ2</accession>
<name>A0AAU9SVJ2_THLAR</name>
<dbReference type="Proteomes" id="UP000836841">
    <property type="component" value="Chromosome 6"/>
</dbReference>
<dbReference type="PANTHER" id="PTHR14326:SF56">
    <property type="entry name" value="CELL CYCLE REGULATED MICROTUBULE ASSOCIATED PROTEIN"/>
    <property type="match status" value="1"/>
</dbReference>
<feature type="compositionally biased region" description="Low complexity" evidence="1">
    <location>
        <begin position="307"/>
        <end position="318"/>
    </location>
</feature>
<dbReference type="PANTHER" id="PTHR14326">
    <property type="entry name" value="TARGETING PROTEIN FOR XKLP2"/>
    <property type="match status" value="1"/>
</dbReference>
<dbReference type="AlphaFoldDB" id="A0AAU9SVJ2"/>
<dbReference type="InterPro" id="IPR009675">
    <property type="entry name" value="TPX2_fam"/>
</dbReference>
<dbReference type="GO" id="GO:0005819">
    <property type="term" value="C:spindle"/>
    <property type="evidence" value="ECO:0007669"/>
    <property type="project" value="InterPro"/>
</dbReference>
<dbReference type="EMBL" id="OU466862">
    <property type="protein sequence ID" value="CAH2073745.1"/>
    <property type="molecule type" value="Genomic_DNA"/>
</dbReference>
<evidence type="ECO:0000313" key="4">
    <source>
        <dbReference type="Proteomes" id="UP000836841"/>
    </source>
</evidence>
<keyword evidence="4" id="KW-1185">Reference proteome</keyword>